<organism evidence="3 4">
    <name type="scientific">Pseudopedobacter beijingensis</name>
    <dbReference type="NCBI Taxonomy" id="1207056"/>
    <lineage>
        <taxon>Bacteria</taxon>
        <taxon>Pseudomonadati</taxon>
        <taxon>Bacteroidota</taxon>
        <taxon>Sphingobacteriia</taxon>
        <taxon>Sphingobacteriales</taxon>
        <taxon>Sphingobacteriaceae</taxon>
        <taxon>Pseudopedobacter</taxon>
    </lineage>
</organism>
<gene>
    <name evidence="3" type="ORF">ACFSAH_10355</name>
</gene>
<dbReference type="Pfam" id="PF16227">
    <property type="entry name" value="DUF4886"/>
    <property type="match status" value="1"/>
</dbReference>
<keyword evidence="1" id="KW-0732">Signal</keyword>
<feature type="chain" id="PRO_5046440397" evidence="1">
    <location>
        <begin position="27"/>
        <end position="299"/>
    </location>
</feature>
<name>A0ABW4IC28_9SPHI</name>
<protein>
    <submittedName>
        <fullName evidence="3">DUF4886 domain-containing protein</fullName>
    </submittedName>
</protein>
<feature type="domain" description="DUF4886" evidence="2">
    <location>
        <begin position="41"/>
        <end position="282"/>
    </location>
</feature>
<dbReference type="RefSeq" id="WP_379662657.1">
    <property type="nucleotide sequence ID" value="NZ_JBHUDG010000015.1"/>
</dbReference>
<evidence type="ECO:0000313" key="4">
    <source>
        <dbReference type="Proteomes" id="UP001597118"/>
    </source>
</evidence>
<dbReference type="Gene3D" id="3.40.50.1110">
    <property type="entry name" value="SGNH hydrolase"/>
    <property type="match status" value="1"/>
</dbReference>
<feature type="signal peptide" evidence="1">
    <location>
        <begin position="1"/>
        <end position="26"/>
    </location>
</feature>
<evidence type="ECO:0000259" key="2">
    <source>
        <dbReference type="Pfam" id="PF16227"/>
    </source>
</evidence>
<sequence length="299" mass="33517">MTFKKISRRLFLSLSVVLLLGNISVAKDKAESKQLQDKVIKILAIGNSFSEDAIEHYLYGLAKAGGIKVIIGNLYIGGAPLDLHWKNASTDKSAYEYRKVDVDGKKERFPKTSISKALADEDWDYISFQQASPKSGQADTYVEPLPLLFKYVKERATNPNVKYVLHQTWAYAQNSTHKGFANYNKDQMTMYNGIIDASKKAMKLVPFNILVPAGTAIQNARTSFIGDNMCRDGYHLDLNVGRYTASCTWYETIFGKSVIGNSFKPEKVSDREAAVAQNAAHFAVKKPFKVTKMKKFLNK</sequence>
<comment type="caution">
    <text evidence="3">The sequence shown here is derived from an EMBL/GenBank/DDBJ whole genome shotgun (WGS) entry which is preliminary data.</text>
</comment>
<keyword evidence="4" id="KW-1185">Reference proteome</keyword>
<dbReference type="InterPro" id="IPR032616">
    <property type="entry name" value="DUF4886"/>
</dbReference>
<dbReference type="Proteomes" id="UP001597118">
    <property type="component" value="Unassembled WGS sequence"/>
</dbReference>
<dbReference type="EMBL" id="JBHUDG010000015">
    <property type="protein sequence ID" value="MFD1630281.1"/>
    <property type="molecule type" value="Genomic_DNA"/>
</dbReference>
<evidence type="ECO:0000313" key="3">
    <source>
        <dbReference type="EMBL" id="MFD1630281.1"/>
    </source>
</evidence>
<evidence type="ECO:0000256" key="1">
    <source>
        <dbReference type="SAM" id="SignalP"/>
    </source>
</evidence>
<accession>A0ABW4IC28</accession>
<dbReference type="InterPro" id="IPR036514">
    <property type="entry name" value="SGNH_hydro_sf"/>
</dbReference>
<proteinExistence type="predicted"/>
<reference evidence="4" key="1">
    <citation type="journal article" date="2019" name="Int. J. Syst. Evol. Microbiol.">
        <title>The Global Catalogue of Microorganisms (GCM) 10K type strain sequencing project: providing services to taxonomists for standard genome sequencing and annotation.</title>
        <authorList>
            <consortium name="The Broad Institute Genomics Platform"/>
            <consortium name="The Broad Institute Genome Sequencing Center for Infectious Disease"/>
            <person name="Wu L."/>
            <person name="Ma J."/>
        </authorList>
    </citation>
    <scope>NUCLEOTIDE SEQUENCE [LARGE SCALE GENOMIC DNA]</scope>
    <source>
        <strain evidence="4">CCUG 53762</strain>
    </source>
</reference>